<protein>
    <submittedName>
        <fullName evidence="1">Uncharacterized protein</fullName>
    </submittedName>
</protein>
<sequence length="539" mass="56075">MALSVQQQRLSIDTINFQDVSVSTRSTSVVQSSVYDTILSGVTTLSGATVLGLGTYSMDVTAGNVGAGAGQCVASADSAGNVLLRRIKAGTDVAVTSDSTTVLVNLAPTISRTNTTINGTLSTDTSSINTVSNCANASFSGEITLNTTFSPALSPNTIWTPLNKGDLMTFDDNGNVITHISTGQADGNVLTVDNASPTGLRWISSPSSTLNLETALPLTQANRIAYITDNTAFAGTPIPTAYASILTAGNARQPINFLQYNFVGAAGTRVSWADPRSAPGTTFNFSTTSLTYPSYCTVTGSLASSEPKVTITTSTGITGTGTSRMVMHDGSGSGATANSVIVDNGNSTNVPILATGASTNPVGIYFGTGNTPTYSDCHVKFTPNGTYGNLETWASQGSITVSGNPSTVFLSFKRIRRNDPNSASSGTIIDTWQVDIPTFRGLAGNAFNSEKIITPTGASLSYFSDTIPTSQMVYCPIIFGYSTDGVFSNISDKRSGSMGIGRNSSGDFVVVFRYNGSQYAFGTGYIHVYPTSVVVNALL</sequence>
<proteinExistence type="predicted"/>
<accession>A0A8F8KQS6</accession>
<dbReference type="EMBL" id="MZ420154">
    <property type="protein sequence ID" value="QYA18469.1"/>
    <property type="molecule type" value="Genomic_DNA"/>
</dbReference>
<name>A0A8F8KQS6_9VIRU</name>
<organism evidence="1">
    <name type="scientific">Clandestinovirus</name>
    <dbReference type="NCBI Taxonomy" id="2831644"/>
    <lineage>
        <taxon>Viruses</taxon>
    </lineage>
</organism>
<gene>
    <name evidence="1" type="ORF">KOM_12_200</name>
</gene>
<evidence type="ECO:0000313" key="1">
    <source>
        <dbReference type="EMBL" id="QYA18469.1"/>
    </source>
</evidence>
<reference evidence="1" key="1">
    <citation type="submission" date="2021-06" db="EMBL/GenBank/DDBJ databases">
        <authorList>
            <person name="Rolland C."/>
        </authorList>
    </citation>
    <scope>NUCLEOTIDE SEQUENCE</scope>
    <source>
        <strain evidence="1">347.936635</strain>
    </source>
</reference>